<evidence type="ECO:0000313" key="1">
    <source>
        <dbReference type="EMBL" id="KAF5355889.1"/>
    </source>
</evidence>
<dbReference type="EMBL" id="JAACJO010000007">
    <property type="protein sequence ID" value="KAF5355889.1"/>
    <property type="molecule type" value="Genomic_DNA"/>
</dbReference>
<dbReference type="OrthoDB" id="3038402at2759"/>
<keyword evidence="2" id="KW-1185">Reference proteome</keyword>
<evidence type="ECO:0008006" key="3">
    <source>
        <dbReference type="Google" id="ProtNLM"/>
    </source>
</evidence>
<evidence type="ECO:0000313" key="2">
    <source>
        <dbReference type="Proteomes" id="UP000559027"/>
    </source>
</evidence>
<dbReference type="InterPro" id="IPR032675">
    <property type="entry name" value="LRR_dom_sf"/>
</dbReference>
<comment type="caution">
    <text evidence="1">The sequence shown here is derived from an EMBL/GenBank/DDBJ whole genome shotgun (WGS) entry which is preliminary data.</text>
</comment>
<dbReference type="SUPFAM" id="SSF52047">
    <property type="entry name" value="RNI-like"/>
    <property type="match status" value="1"/>
</dbReference>
<accession>A0A8H5G0I7</accession>
<sequence>MASELPVDIVLEIYHCYLVSESWNPNNCGTRPILTFAAVCQRWREILTGIPSLWTKVVFTSQDKFNFNTYLEKSFPCPYHVFLYTYPQRDSKPRVDYRRRRQTRTMQVEAIANHIDRLQTLNIRPTSYHDLESCLLDLADLTANSLREIRVEIQPVTGLPESVPNLTPLFPRAPNLNHISSPGRCMYMYPTDLTSLTTLNLVDVCFSLSNFRDLFNSLPSLTVLSFTGFGEPLDPLYMRVIHTSDVREPIDVPSLRFLSVGHSSWPSQRQCSCFLPIFYFPNLEVLEISYRTFSSHRDDTDRHRHPKLHFHPRSVQTWNDPSSPFHKIRFKGIGWCWTPDIFTDAFSSYSTSNFNKSIKLLELEWMEDVLAGMPVPMESSTLSSYMKARLNTVHFTKVDEISSDLEEKHAEIVVRWLQSVRSLLSGPITAVLPQRLSGLREFSTFASTSLFELSVVFSDKLQSIWDDVREGGCDVPKYSIKAKNERSVQYW</sequence>
<protein>
    <recommendedName>
        <fullName evidence="3">F-box domain-containing protein</fullName>
    </recommendedName>
</protein>
<dbReference type="Gene3D" id="3.80.10.10">
    <property type="entry name" value="Ribonuclease Inhibitor"/>
    <property type="match status" value="1"/>
</dbReference>
<reference evidence="1 2" key="1">
    <citation type="journal article" date="2020" name="ISME J.">
        <title>Uncovering the hidden diversity of litter-decomposition mechanisms in mushroom-forming fungi.</title>
        <authorList>
            <person name="Floudas D."/>
            <person name="Bentzer J."/>
            <person name="Ahren D."/>
            <person name="Johansson T."/>
            <person name="Persson P."/>
            <person name="Tunlid A."/>
        </authorList>
    </citation>
    <scope>NUCLEOTIDE SEQUENCE [LARGE SCALE GENOMIC DNA]</scope>
    <source>
        <strain evidence="1 2">CBS 146.42</strain>
    </source>
</reference>
<dbReference type="Gene3D" id="1.20.1280.50">
    <property type="match status" value="1"/>
</dbReference>
<organism evidence="1 2">
    <name type="scientific">Leucocoprinus leucothites</name>
    <dbReference type="NCBI Taxonomy" id="201217"/>
    <lineage>
        <taxon>Eukaryota</taxon>
        <taxon>Fungi</taxon>
        <taxon>Dikarya</taxon>
        <taxon>Basidiomycota</taxon>
        <taxon>Agaricomycotina</taxon>
        <taxon>Agaricomycetes</taxon>
        <taxon>Agaricomycetidae</taxon>
        <taxon>Agaricales</taxon>
        <taxon>Agaricineae</taxon>
        <taxon>Agaricaceae</taxon>
        <taxon>Leucocoprinus</taxon>
    </lineage>
</organism>
<gene>
    <name evidence="1" type="ORF">D9756_004108</name>
</gene>
<dbReference type="Proteomes" id="UP000559027">
    <property type="component" value="Unassembled WGS sequence"/>
</dbReference>
<dbReference type="AlphaFoldDB" id="A0A8H5G0I7"/>
<name>A0A8H5G0I7_9AGAR</name>
<proteinExistence type="predicted"/>